<dbReference type="OrthoDB" id="51639at2157"/>
<feature type="transmembrane region" description="Helical" evidence="1">
    <location>
        <begin position="7"/>
        <end position="28"/>
    </location>
</feature>
<gene>
    <name evidence="2" type="ORF">MNV_430015</name>
</gene>
<dbReference type="SUPFAM" id="SSF48695">
    <property type="entry name" value="Multiheme cytochromes"/>
    <property type="match status" value="1"/>
</dbReference>
<keyword evidence="1" id="KW-0812">Transmembrane</keyword>
<proteinExistence type="predicted"/>
<dbReference type="AlphaFoldDB" id="A0A284VR40"/>
<keyword evidence="1" id="KW-0472">Membrane</keyword>
<evidence type="ECO:0000256" key="1">
    <source>
        <dbReference type="SAM" id="Phobius"/>
    </source>
</evidence>
<evidence type="ECO:0000313" key="3">
    <source>
        <dbReference type="Proteomes" id="UP000218615"/>
    </source>
</evidence>
<sequence length="199" mass="21856">MKIKAEIFVSLIVLVVIGFVIGIFLSVYSPGTSSPIAEESPSTGKDMQAGATQTPDFTITIPSGQNICEGCHLSGKKFIPQAYNVKQHAEGGAYCLDCHKIDHDVHPINNNVTCERCHGTKAPQVPVFRNGTIVCAECHNYPDPMRQSNGNLIVIHRPRDVDCTGCHTDSCSKCHNEVKNDAKWEKRLGHFRALLKTVQ</sequence>
<name>A0A284VR40_9EURY</name>
<protein>
    <submittedName>
        <fullName evidence="2">Uncharacterized protein</fullName>
    </submittedName>
</protein>
<evidence type="ECO:0000313" key="2">
    <source>
        <dbReference type="EMBL" id="SNQ61647.1"/>
    </source>
</evidence>
<dbReference type="Proteomes" id="UP000218615">
    <property type="component" value="Unassembled WGS sequence"/>
</dbReference>
<dbReference type="CDD" id="cd08168">
    <property type="entry name" value="Cytochrom_C3"/>
    <property type="match status" value="1"/>
</dbReference>
<reference evidence="3" key="1">
    <citation type="submission" date="2017-06" db="EMBL/GenBank/DDBJ databases">
        <authorList>
            <person name="Cremers G."/>
        </authorList>
    </citation>
    <scope>NUCLEOTIDE SEQUENCE [LARGE SCALE GENOMIC DNA]</scope>
</reference>
<dbReference type="EMBL" id="FZMP01000189">
    <property type="protein sequence ID" value="SNQ61647.1"/>
    <property type="molecule type" value="Genomic_DNA"/>
</dbReference>
<keyword evidence="3" id="KW-1185">Reference proteome</keyword>
<dbReference type="Gene3D" id="3.90.10.10">
    <property type="entry name" value="Cytochrome C3"/>
    <property type="match status" value="1"/>
</dbReference>
<accession>A0A284VR40</accession>
<dbReference type="InterPro" id="IPR036280">
    <property type="entry name" value="Multihaem_cyt_sf"/>
</dbReference>
<keyword evidence="1" id="KW-1133">Transmembrane helix</keyword>
<dbReference type="RefSeq" id="WP_096206308.1">
    <property type="nucleotide sequence ID" value="NZ_FZMP01000189.1"/>
</dbReference>
<organism evidence="2 3">
    <name type="scientific">Candidatus Methanoperedens nitratireducens</name>
    <dbReference type="NCBI Taxonomy" id="1392998"/>
    <lineage>
        <taxon>Archaea</taxon>
        <taxon>Methanobacteriati</taxon>
        <taxon>Methanobacteriota</taxon>
        <taxon>Stenosarchaea group</taxon>
        <taxon>Methanomicrobia</taxon>
        <taxon>Methanosarcinales</taxon>
        <taxon>ANME-2 cluster</taxon>
        <taxon>Candidatus Methanoperedentaceae</taxon>
        <taxon>Candidatus Methanoperedens</taxon>
    </lineage>
</organism>